<gene>
    <name evidence="2" type="primary">iolB</name>
    <name evidence="2" type="ORF">BWX89_00350</name>
</gene>
<dbReference type="SUPFAM" id="SSF51182">
    <property type="entry name" value="RmlC-like cupins"/>
    <property type="match status" value="1"/>
</dbReference>
<organism evidence="2">
    <name type="scientific">candidate division TA06 bacterium ADurb.Bin131</name>
    <dbReference type="NCBI Taxonomy" id="1852827"/>
    <lineage>
        <taxon>Bacteria</taxon>
        <taxon>Bacteria division TA06</taxon>
    </lineage>
</organism>
<dbReference type="Proteomes" id="UP000485562">
    <property type="component" value="Unassembled WGS sequence"/>
</dbReference>
<accession>A0A1V6CD86</accession>
<dbReference type="Gene3D" id="2.60.120.10">
    <property type="entry name" value="Jelly Rolls"/>
    <property type="match status" value="2"/>
</dbReference>
<dbReference type="EC" id="5.3.1.-" evidence="2"/>
<dbReference type="Pfam" id="PF04962">
    <property type="entry name" value="KduI"/>
    <property type="match status" value="1"/>
</dbReference>
<sequence length="260" mass="30387">MALRLNVLKKDGFQKKLISPENSDLKYLSFSYYFGLNKRTIEEYTANQEWLWVLLSGKMEIRTNSGISGMMQRKNVFEEKPASFYISPKSYYTIEMGEETEAIAVSAPAQGDFTSFFIRPDSIKKARAGKLNYQRSIFDIMTQEFPASKIIAGETIHDVGHWSCFPPHKHDCDNMPEESKHEELYFFKFEPEKTGFGMIRIYDETQDIAFPILTNDLITIPRGYHPVGVIPEHKLYYFWALAGEKRQFQRHTHPDYLKYE</sequence>
<protein>
    <submittedName>
        <fullName evidence="2">5-deoxy-glucuronate isomerase</fullName>
        <ecNumber evidence="2">5.3.1.-</ecNumber>
    </submittedName>
</protein>
<dbReference type="PANTHER" id="PTHR39193">
    <property type="entry name" value="5-DEOXY-GLUCURONATE ISOMERASE"/>
    <property type="match status" value="1"/>
</dbReference>
<dbReference type="GO" id="GO:0019310">
    <property type="term" value="P:inositol catabolic process"/>
    <property type="evidence" value="ECO:0007669"/>
    <property type="project" value="InterPro"/>
</dbReference>
<keyword evidence="1 2" id="KW-0413">Isomerase</keyword>
<comment type="caution">
    <text evidence="2">The sequence shown here is derived from an EMBL/GenBank/DDBJ whole genome shotgun (WGS) entry which is preliminary data.</text>
</comment>
<dbReference type="PANTHER" id="PTHR39193:SF1">
    <property type="entry name" value="5-DEOXY-GLUCURONATE ISOMERASE"/>
    <property type="match status" value="1"/>
</dbReference>
<dbReference type="InterPro" id="IPR011051">
    <property type="entry name" value="RmlC_Cupin_sf"/>
</dbReference>
<dbReference type="GO" id="GO:0008880">
    <property type="term" value="F:glucuronate isomerase activity"/>
    <property type="evidence" value="ECO:0007669"/>
    <property type="project" value="InterPro"/>
</dbReference>
<dbReference type="PIRSF" id="PIRSF036628">
    <property type="entry name" value="IolB"/>
    <property type="match status" value="1"/>
</dbReference>
<dbReference type="InterPro" id="IPR021120">
    <property type="entry name" value="KduI/IolB_isomerase"/>
</dbReference>
<dbReference type="EMBL" id="MWDQ01000027">
    <property type="protein sequence ID" value="OQB74861.1"/>
    <property type="molecule type" value="Genomic_DNA"/>
</dbReference>
<name>A0A1V6CD86_UNCT6</name>
<evidence type="ECO:0000256" key="1">
    <source>
        <dbReference type="ARBA" id="ARBA00023235"/>
    </source>
</evidence>
<evidence type="ECO:0000313" key="2">
    <source>
        <dbReference type="EMBL" id="OQB74861.1"/>
    </source>
</evidence>
<dbReference type="InterPro" id="IPR024203">
    <property type="entry name" value="Deoxy-glucuronate_isom_IolB"/>
</dbReference>
<reference evidence="2" key="1">
    <citation type="submission" date="2017-02" db="EMBL/GenBank/DDBJ databases">
        <title>Delving into the versatile metabolic prowess of the omnipresent phylum Bacteroidetes.</title>
        <authorList>
            <person name="Nobu M.K."/>
            <person name="Mei R."/>
            <person name="Narihiro T."/>
            <person name="Kuroda K."/>
            <person name="Liu W.-T."/>
        </authorList>
    </citation>
    <scope>NUCLEOTIDE SEQUENCE</scope>
    <source>
        <strain evidence="2">ADurb.Bin131</strain>
    </source>
</reference>
<proteinExistence type="predicted"/>
<dbReference type="AlphaFoldDB" id="A0A1V6CD86"/>
<dbReference type="InterPro" id="IPR014710">
    <property type="entry name" value="RmlC-like_jellyroll"/>
</dbReference>